<dbReference type="InterPro" id="IPR000674">
    <property type="entry name" value="Ald_Oxase/Xan_DH_a/b"/>
</dbReference>
<dbReference type="STRING" id="247633.GP2143_17331"/>
<evidence type="ECO:0000313" key="2">
    <source>
        <dbReference type="EMBL" id="EAW33040.1"/>
    </source>
</evidence>
<dbReference type="Pfam" id="PF02738">
    <property type="entry name" value="MoCoBD_1"/>
    <property type="match status" value="1"/>
</dbReference>
<dbReference type="AlphaFoldDB" id="A0YA86"/>
<accession>A0YA86</accession>
<dbReference type="InterPro" id="IPR046867">
    <property type="entry name" value="AldOxase/xan_DH_MoCoBD2"/>
</dbReference>
<evidence type="ECO:0000259" key="1">
    <source>
        <dbReference type="SMART" id="SM01008"/>
    </source>
</evidence>
<dbReference type="OrthoDB" id="9767994at2"/>
<dbReference type="EMBL" id="AAVT01000001">
    <property type="protein sequence ID" value="EAW33040.1"/>
    <property type="molecule type" value="Genomic_DNA"/>
</dbReference>
<sequence>MKNNNEAIAADNYKYIGTRSIRPDGFEKVTGRANYGADLSLPGMIWGKMLRSPHAHAMIKNIDTSRAEALAGVMAIVTYDDFPGVSSEIVAAGEGTEDLLDLARNLMADGKVLYHGHAILGVAAISKQIAEQALELIDIDYDILPAVLDVRDAMAKDAPILHQTMFTKGLSETPTTPSNVASVVELKKGDILAGFAQADIVIEREFYTPTVHQGYIEPHACTVRYDEHGQSMVWCSTQGHFDVRSTTAKLLHMSLSKLKVIASEIGGGFGGKTTVYLEPVALLMSKKTGRPVKMLMDRDEVFKASGPGSATRNWIKVGARNDGTITAMQGKLHYEAGAFKGSPARLGGMTAFTPYDVENMFVECFDVVVNKPKVAAYRAPGAPQAEYAAEMIISELAARLEIDPIDFRLQNVAKEGTKTIYGPKLKKVGLVECLEAAKNSPHYQQPLKDNQGRGVSSGFWFNIGGSSSVTLNMNRDGTGTIVEGSPDIGGSRASMQLMAAETLGIAADNFKTVVADTENIAHNDGTGGSRTTFATGMAVVEAAKDVIRQMKSRAASVWSVEVDTIDWVDGVAINIDSTEKLSAAEICATADRTGGQISGQGNINARGAGPSFAVHICDVEVDKETGKVDVVRYTAIQDAGKAIHPSYVEGQYQGGAAQGIGWALNEEYVYNDKGILQNPGFLDYRIPLASDLPMIETVIVEVPNPAHPFGVRGVGETGIIPPLAATAYAVSDAINAPITDLPCSPPNVLAVIQANS</sequence>
<dbReference type="InterPro" id="IPR036856">
    <property type="entry name" value="Ald_Oxase/Xan_DH_a/b_sf"/>
</dbReference>
<dbReference type="InterPro" id="IPR008274">
    <property type="entry name" value="AldOxase/xan_DH_MoCoBD1"/>
</dbReference>
<proteinExistence type="predicted"/>
<dbReference type="eggNOG" id="COG1529">
    <property type="taxonomic scope" value="Bacteria"/>
</dbReference>
<dbReference type="InterPro" id="IPR016208">
    <property type="entry name" value="Ald_Oxase/xanthine_DH-like"/>
</dbReference>
<name>A0YA86_9GAMM</name>
<dbReference type="GO" id="GO:0005506">
    <property type="term" value="F:iron ion binding"/>
    <property type="evidence" value="ECO:0007669"/>
    <property type="project" value="InterPro"/>
</dbReference>
<dbReference type="Proteomes" id="UP000004931">
    <property type="component" value="Unassembled WGS sequence"/>
</dbReference>
<dbReference type="SUPFAM" id="SSF56003">
    <property type="entry name" value="Molybdenum cofactor-binding domain"/>
    <property type="match status" value="1"/>
</dbReference>
<organism evidence="2 3">
    <name type="scientific">marine gamma proteobacterium HTCC2143</name>
    <dbReference type="NCBI Taxonomy" id="247633"/>
    <lineage>
        <taxon>Bacteria</taxon>
        <taxon>Pseudomonadati</taxon>
        <taxon>Pseudomonadota</taxon>
        <taxon>Gammaproteobacteria</taxon>
        <taxon>Cellvibrionales</taxon>
        <taxon>Spongiibacteraceae</taxon>
        <taxon>BD1-7 clade</taxon>
    </lineage>
</organism>
<comment type="caution">
    <text evidence="2">The sequence shown here is derived from an EMBL/GenBank/DDBJ whole genome shotgun (WGS) entry which is preliminary data.</text>
</comment>
<dbReference type="PANTHER" id="PTHR11908:SF157">
    <property type="entry name" value="XANTHINE DEHYDROGENASE SUBUNIT D-RELATED"/>
    <property type="match status" value="1"/>
</dbReference>
<protein>
    <submittedName>
        <fullName evidence="2">4-Hydroxybenzoyl-CoA reductase alpha-subunit</fullName>
    </submittedName>
</protein>
<dbReference type="Pfam" id="PF20256">
    <property type="entry name" value="MoCoBD_2"/>
    <property type="match status" value="1"/>
</dbReference>
<gene>
    <name evidence="2" type="ORF">GP2143_17331</name>
</gene>
<feature type="domain" description="Aldehyde oxidase/xanthine dehydrogenase a/b hammerhead" evidence="1">
    <location>
        <begin position="30"/>
        <end position="145"/>
    </location>
</feature>
<dbReference type="Gene3D" id="3.90.1170.50">
    <property type="entry name" value="Aldehyde oxidase/xanthine dehydrogenase, a/b hammerhead"/>
    <property type="match status" value="1"/>
</dbReference>
<dbReference type="InterPro" id="IPR037165">
    <property type="entry name" value="AldOxase/xan_DH_Mopterin-bd_sf"/>
</dbReference>
<dbReference type="GO" id="GO:0016491">
    <property type="term" value="F:oxidoreductase activity"/>
    <property type="evidence" value="ECO:0007669"/>
    <property type="project" value="InterPro"/>
</dbReference>
<evidence type="ECO:0000313" key="3">
    <source>
        <dbReference type="Proteomes" id="UP000004931"/>
    </source>
</evidence>
<keyword evidence="3" id="KW-1185">Reference proteome</keyword>
<dbReference type="PANTHER" id="PTHR11908">
    <property type="entry name" value="XANTHINE DEHYDROGENASE"/>
    <property type="match status" value="1"/>
</dbReference>
<dbReference type="Pfam" id="PF01315">
    <property type="entry name" value="Ald_Xan_dh_C"/>
    <property type="match status" value="1"/>
</dbReference>
<dbReference type="SUPFAM" id="SSF54665">
    <property type="entry name" value="CO dehydrogenase molybdoprotein N-domain-like"/>
    <property type="match status" value="1"/>
</dbReference>
<reference evidence="2 3" key="1">
    <citation type="journal article" date="2010" name="J. Bacteriol.">
        <title>Genome sequence of the oligotrophic marine Gammaproteobacterium HTCC2143, isolated from the Oregon Coast.</title>
        <authorList>
            <person name="Oh H.M."/>
            <person name="Kang I."/>
            <person name="Ferriera S."/>
            <person name="Giovannoni S.J."/>
            <person name="Cho J.C."/>
        </authorList>
    </citation>
    <scope>NUCLEOTIDE SEQUENCE [LARGE SCALE GENOMIC DNA]</scope>
    <source>
        <strain evidence="2 3">HTCC2143</strain>
    </source>
</reference>
<dbReference type="SMART" id="SM01008">
    <property type="entry name" value="Ald_Xan_dh_C"/>
    <property type="match status" value="1"/>
</dbReference>
<dbReference type="Gene3D" id="3.30.365.10">
    <property type="entry name" value="Aldehyde oxidase/xanthine dehydrogenase, molybdopterin binding domain"/>
    <property type="match status" value="4"/>
</dbReference>